<keyword evidence="2" id="KW-1185">Reference proteome</keyword>
<evidence type="ECO:0008006" key="3">
    <source>
        <dbReference type="Google" id="ProtNLM"/>
    </source>
</evidence>
<organism evidence="1 2">
    <name type="scientific">Malus baccata</name>
    <name type="common">Siberian crab apple</name>
    <name type="synonym">Pyrus baccata</name>
    <dbReference type="NCBI Taxonomy" id="106549"/>
    <lineage>
        <taxon>Eukaryota</taxon>
        <taxon>Viridiplantae</taxon>
        <taxon>Streptophyta</taxon>
        <taxon>Embryophyta</taxon>
        <taxon>Tracheophyta</taxon>
        <taxon>Spermatophyta</taxon>
        <taxon>Magnoliopsida</taxon>
        <taxon>eudicotyledons</taxon>
        <taxon>Gunneridae</taxon>
        <taxon>Pentapetalae</taxon>
        <taxon>rosids</taxon>
        <taxon>fabids</taxon>
        <taxon>Rosales</taxon>
        <taxon>Rosaceae</taxon>
        <taxon>Amygdaloideae</taxon>
        <taxon>Maleae</taxon>
        <taxon>Malus</taxon>
    </lineage>
</organism>
<gene>
    <name evidence="1" type="ORF">C1H46_038967</name>
</gene>
<dbReference type="Proteomes" id="UP000315295">
    <property type="component" value="Unassembled WGS sequence"/>
</dbReference>
<reference evidence="1 2" key="1">
    <citation type="journal article" date="2019" name="G3 (Bethesda)">
        <title>Sequencing of a Wild Apple (Malus baccata) Genome Unravels the Differences Between Cultivated and Wild Apple Species Regarding Disease Resistance and Cold Tolerance.</title>
        <authorList>
            <person name="Chen X."/>
        </authorList>
    </citation>
    <scope>NUCLEOTIDE SEQUENCE [LARGE SCALE GENOMIC DNA]</scope>
    <source>
        <strain evidence="2">cv. Shandingzi</strain>
        <tissue evidence="1">Leaves</tissue>
    </source>
</reference>
<dbReference type="EMBL" id="VIEB01001094">
    <property type="protein sequence ID" value="TQD75508.1"/>
    <property type="molecule type" value="Genomic_DNA"/>
</dbReference>
<proteinExistence type="predicted"/>
<dbReference type="AlphaFoldDB" id="A0A540KMS0"/>
<evidence type="ECO:0000313" key="1">
    <source>
        <dbReference type="EMBL" id="TQD75508.1"/>
    </source>
</evidence>
<evidence type="ECO:0000313" key="2">
    <source>
        <dbReference type="Proteomes" id="UP000315295"/>
    </source>
</evidence>
<accession>A0A540KMS0</accession>
<name>A0A540KMS0_MALBA</name>
<sequence length="87" mass="10136">MEIWVMAEYRFEESWTKLIVLNVIPYINPQLLYVLEDDKVFVGSSSGDLILYDAKEKRYRSAIKPKKSLSLQLAMYVETLFSPVTGR</sequence>
<protein>
    <recommendedName>
        <fullName evidence="3">F-box associated domain-containing protein</fullName>
    </recommendedName>
</protein>
<comment type="caution">
    <text evidence="1">The sequence shown here is derived from an EMBL/GenBank/DDBJ whole genome shotgun (WGS) entry which is preliminary data.</text>
</comment>